<evidence type="ECO:0000256" key="1">
    <source>
        <dbReference type="SAM" id="MobiDB-lite"/>
    </source>
</evidence>
<dbReference type="Proteomes" id="UP000735302">
    <property type="component" value="Unassembled WGS sequence"/>
</dbReference>
<gene>
    <name evidence="2" type="ORF">PoB_007086500</name>
</gene>
<organism evidence="2 3">
    <name type="scientific">Plakobranchus ocellatus</name>
    <dbReference type="NCBI Taxonomy" id="259542"/>
    <lineage>
        <taxon>Eukaryota</taxon>
        <taxon>Metazoa</taxon>
        <taxon>Spiralia</taxon>
        <taxon>Lophotrochozoa</taxon>
        <taxon>Mollusca</taxon>
        <taxon>Gastropoda</taxon>
        <taxon>Heterobranchia</taxon>
        <taxon>Euthyneura</taxon>
        <taxon>Panpulmonata</taxon>
        <taxon>Sacoglossa</taxon>
        <taxon>Placobranchoidea</taxon>
        <taxon>Plakobranchidae</taxon>
        <taxon>Plakobranchus</taxon>
    </lineage>
</organism>
<comment type="caution">
    <text evidence="2">The sequence shown here is derived from an EMBL/GenBank/DDBJ whole genome shotgun (WGS) entry which is preliminary data.</text>
</comment>
<reference evidence="2 3" key="1">
    <citation type="journal article" date="2021" name="Elife">
        <title>Chloroplast acquisition without the gene transfer in kleptoplastic sea slugs, Plakobranchus ocellatus.</title>
        <authorList>
            <person name="Maeda T."/>
            <person name="Takahashi S."/>
            <person name="Yoshida T."/>
            <person name="Shimamura S."/>
            <person name="Takaki Y."/>
            <person name="Nagai Y."/>
            <person name="Toyoda A."/>
            <person name="Suzuki Y."/>
            <person name="Arimoto A."/>
            <person name="Ishii H."/>
            <person name="Satoh N."/>
            <person name="Nishiyama T."/>
            <person name="Hasebe M."/>
            <person name="Maruyama T."/>
            <person name="Minagawa J."/>
            <person name="Obokata J."/>
            <person name="Shigenobu S."/>
        </authorList>
    </citation>
    <scope>NUCLEOTIDE SEQUENCE [LARGE SCALE GENOMIC DNA]</scope>
</reference>
<keyword evidence="3" id="KW-1185">Reference proteome</keyword>
<feature type="region of interest" description="Disordered" evidence="1">
    <location>
        <begin position="1"/>
        <end position="75"/>
    </location>
</feature>
<dbReference type="EMBL" id="BLXT01007949">
    <property type="protein sequence ID" value="GFO44360.1"/>
    <property type="molecule type" value="Genomic_DNA"/>
</dbReference>
<name>A0AAV4DK49_9GAST</name>
<sequence length="138" mass="14475">MAAPNGGLSNGSSSSIPSIVNTPAPRVHPNNNNINGGSSGYPASNVSRESSLGPAGSDTSESSVDSSNQLKPRKLFRIRSRAGEITFGKLMTQPQYRARKCLQGSTAEVKIIIFFKVDVIVNVSSNEPIAAVSSGRVE</sequence>
<feature type="compositionally biased region" description="Polar residues" evidence="1">
    <location>
        <begin position="41"/>
        <end position="50"/>
    </location>
</feature>
<protein>
    <submittedName>
        <fullName evidence="2">Uncharacterized protein</fullName>
    </submittedName>
</protein>
<feature type="compositionally biased region" description="Low complexity" evidence="1">
    <location>
        <begin position="1"/>
        <end position="19"/>
    </location>
</feature>
<evidence type="ECO:0000313" key="2">
    <source>
        <dbReference type="EMBL" id="GFO44360.1"/>
    </source>
</evidence>
<feature type="compositionally biased region" description="Low complexity" evidence="1">
    <location>
        <begin position="57"/>
        <end position="67"/>
    </location>
</feature>
<evidence type="ECO:0000313" key="3">
    <source>
        <dbReference type="Proteomes" id="UP000735302"/>
    </source>
</evidence>
<accession>A0AAV4DK49</accession>
<proteinExistence type="predicted"/>
<dbReference type="AlphaFoldDB" id="A0AAV4DK49"/>